<dbReference type="InterPro" id="IPR006175">
    <property type="entry name" value="YjgF/YER057c/UK114"/>
</dbReference>
<keyword evidence="3" id="KW-1185">Reference proteome</keyword>
<dbReference type="RefSeq" id="WP_021726170.1">
    <property type="nucleotide sequence ID" value="NZ_AWEZ01000045.1"/>
</dbReference>
<dbReference type="AlphaFoldDB" id="U2V6Q5"/>
<sequence length="126" mass="13411">MAKRIATDGAPAAIGPYSQAIKVGKTLYVSGMMPIDPETGAFAGTTIEAQAEQIMKNIGSVLREAGFGFQDVVKATCFLSDMNDFAKFNEVYAGYFVSLPARSCVAVRQIPKGALAEIEVIAVKEQ</sequence>
<dbReference type="FunFam" id="3.30.1330.40:FF:000001">
    <property type="entry name" value="L-PSP family endoribonuclease"/>
    <property type="match status" value="1"/>
</dbReference>
<accession>U2V6Q5</accession>
<dbReference type="PATRIC" id="fig|1125712.3.peg.1278"/>
<comment type="caution">
    <text evidence="2">The sequence shown here is derived from an EMBL/GenBank/DDBJ whole genome shotgun (WGS) entry which is preliminary data.</text>
</comment>
<dbReference type="InterPro" id="IPR006056">
    <property type="entry name" value="RidA"/>
</dbReference>
<organism evidence="2 3">
    <name type="scientific">Olsenella profusa F0195</name>
    <dbReference type="NCBI Taxonomy" id="1125712"/>
    <lineage>
        <taxon>Bacteria</taxon>
        <taxon>Bacillati</taxon>
        <taxon>Actinomycetota</taxon>
        <taxon>Coriobacteriia</taxon>
        <taxon>Coriobacteriales</taxon>
        <taxon>Atopobiaceae</taxon>
        <taxon>Olsenella</taxon>
    </lineage>
</organism>
<protein>
    <submittedName>
        <fullName evidence="2">Reactive intermediate/imine deaminase</fullName>
    </submittedName>
</protein>
<dbReference type="eggNOG" id="COG0251">
    <property type="taxonomic scope" value="Bacteria"/>
</dbReference>
<dbReference type="CDD" id="cd00448">
    <property type="entry name" value="YjgF_YER057c_UK114_family"/>
    <property type="match status" value="1"/>
</dbReference>
<dbReference type="PANTHER" id="PTHR11803:SF58">
    <property type="entry name" value="PROTEIN HMF1-RELATED"/>
    <property type="match status" value="1"/>
</dbReference>
<dbReference type="InterPro" id="IPR035959">
    <property type="entry name" value="RutC-like_sf"/>
</dbReference>
<name>U2V6Q5_9ACTN</name>
<dbReference type="PANTHER" id="PTHR11803">
    <property type="entry name" value="2-IMINOBUTANOATE/2-IMINOPROPANOATE DEAMINASE RIDA"/>
    <property type="match status" value="1"/>
</dbReference>
<gene>
    <name evidence="2" type="ORF">HMPREF1316_0152</name>
</gene>
<dbReference type="OrthoDB" id="8684161at2"/>
<reference evidence="2 3" key="1">
    <citation type="submission" date="2013-08" db="EMBL/GenBank/DDBJ databases">
        <authorList>
            <person name="Durkin A.S."/>
            <person name="Haft D.R."/>
            <person name="McCorrison J."/>
            <person name="Torralba M."/>
            <person name="Gillis M."/>
            <person name="Haft D.H."/>
            <person name="Methe B."/>
            <person name="Sutton G."/>
            <person name="Nelson K.E."/>
        </authorList>
    </citation>
    <scope>NUCLEOTIDE SEQUENCE [LARGE SCALE GENOMIC DNA]</scope>
    <source>
        <strain evidence="2 3">F0195</strain>
    </source>
</reference>
<dbReference type="SUPFAM" id="SSF55298">
    <property type="entry name" value="YjgF-like"/>
    <property type="match status" value="1"/>
</dbReference>
<dbReference type="Gene3D" id="3.30.1330.40">
    <property type="entry name" value="RutC-like"/>
    <property type="match status" value="1"/>
</dbReference>
<proteinExistence type="inferred from homology"/>
<dbReference type="STRING" id="1125712.HMPREF1316_0152"/>
<dbReference type="GO" id="GO:0005829">
    <property type="term" value="C:cytosol"/>
    <property type="evidence" value="ECO:0007669"/>
    <property type="project" value="TreeGrafter"/>
</dbReference>
<dbReference type="GO" id="GO:0019239">
    <property type="term" value="F:deaminase activity"/>
    <property type="evidence" value="ECO:0007669"/>
    <property type="project" value="TreeGrafter"/>
</dbReference>
<dbReference type="Pfam" id="PF01042">
    <property type="entry name" value="Ribonuc_L-PSP"/>
    <property type="match status" value="1"/>
</dbReference>
<comment type="similarity">
    <text evidence="1">Belongs to the RutC family.</text>
</comment>
<evidence type="ECO:0000256" key="1">
    <source>
        <dbReference type="ARBA" id="ARBA00010552"/>
    </source>
</evidence>
<dbReference type="Proteomes" id="UP000016638">
    <property type="component" value="Unassembled WGS sequence"/>
</dbReference>
<evidence type="ECO:0000313" key="3">
    <source>
        <dbReference type="Proteomes" id="UP000016638"/>
    </source>
</evidence>
<dbReference type="NCBIfam" id="TIGR00004">
    <property type="entry name" value="Rid family detoxifying hydrolase"/>
    <property type="match status" value="1"/>
</dbReference>
<evidence type="ECO:0000313" key="2">
    <source>
        <dbReference type="EMBL" id="ERL08301.1"/>
    </source>
</evidence>
<dbReference type="EMBL" id="AWEZ01000045">
    <property type="protein sequence ID" value="ERL08301.1"/>
    <property type="molecule type" value="Genomic_DNA"/>
</dbReference>